<keyword evidence="3" id="KW-1185">Reference proteome</keyword>
<feature type="transmembrane region" description="Helical" evidence="1">
    <location>
        <begin position="48"/>
        <end position="69"/>
    </location>
</feature>
<accession>A0AAV3UIW5</accession>
<evidence type="ECO:0000256" key="1">
    <source>
        <dbReference type="SAM" id="Phobius"/>
    </source>
</evidence>
<reference evidence="2 3" key="1">
    <citation type="journal article" date="2019" name="Int. J. Syst. Evol. Microbiol.">
        <title>The Global Catalogue of Microorganisms (GCM) 10K type strain sequencing project: providing services to taxonomists for standard genome sequencing and annotation.</title>
        <authorList>
            <consortium name="The Broad Institute Genomics Platform"/>
            <consortium name="The Broad Institute Genome Sequencing Center for Infectious Disease"/>
            <person name="Wu L."/>
            <person name="Ma J."/>
        </authorList>
    </citation>
    <scope>NUCLEOTIDE SEQUENCE [LARGE SCALE GENOMIC DNA]</scope>
    <source>
        <strain evidence="2 3">JCM 17504</strain>
    </source>
</reference>
<feature type="transmembrane region" description="Helical" evidence="1">
    <location>
        <begin position="108"/>
        <end position="133"/>
    </location>
</feature>
<sequence length="140" mass="15133">MLFSESRSLTTGSDRRDHFRTVLIAIGLFVCSAGFLSVVKWFDLTIFHFLRLEYFAIGLLVGSEVLAANDHSLRRVWIFSFALAAGFGIHLAGMGITGEMPGLPFRILWAISVGSVVAAVLGTLGGLLGMGLFRLSTNVP</sequence>
<comment type="caution">
    <text evidence="2">The sequence shown here is derived from an EMBL/GenBank/DDBJ whole genome shotgun (WGS) entry which is preliminary data.</text>
</comment>
<dbReference type="RefSeq" id="WP_227773372.1">
    <property type="nucleotide sequence ID" value="NZ_BAABKX010000012.1"/>
</dbReference>
<dbReference type="GeneID" id="68613558"/>
<keyword evidence="1" id="KW-1133">Transmembrane helix</keyword>
<dbReference type="EMBL" id="BAABKX010000012">
    <property type="protein sequence ID" value="GAA5052455.1"/>
    <property type="molecule type" value="Genomic_DNA"/>
</dbReference>
<gene>
    <name evidence="2" type="ORF">GCM10025751_28690</name>
</gene>
<keyword evidence="1" id="KW-0472">Membrane</keyword>
<feature type="transmembrane region" description="Helical" evidence="1">
    <location>
        <begin position="76"/>
        <end position="96"/>
    </location>
</feature>
<dbReference type="Proteomes" id="UP001501729">
    <property type="component" value="Unassembled WGS sequence"/>
</dbReference>
<feature type="transmembrane region" description="Helical" evidence="1">
    <location>
        <begin position="21"/>
        <end position="42"/>
    </location>
</feature>
<organism evidence="2 3">
    <name type="scientific">Haladaptatus pallidirubidus</name>
    <dbReference type="NCBI Taxonomy" id="1008152"/>
    <lineage>
        <taxon>Archaea</taxon>
        <taxon>Methanobacteriati</taxon>
        <taxon>Methanobacteriota</taxon>
        <taxon>Stenosarchaea group</taxon>
        <taxon>Halobacteria</taxon>
        <taxon>Halobacteriales</taxon>
        <taxon>Haladaptataceae</taxon>
        <taxon>Haladaptatus</taxon>
    </lineage>
</organism>
<evidence type="ECO:0000313" key="3">
    <source>
        <dbReference type="Proteomes" id="UP001501729"/>
    </source>
</evidence>
<evidence type="ECO:0000313" key="2">
    <source>
        <dbReference type="EMBL" id="GAA5052455.1"/>
    </source>
</evidence>
<name>A0AAV3UIW5_9EURY</name>
<protein>
    <submittedName>
        <fullName evidence="2">Uncharacterized protein</fullName>
    </submittedName>
</protein>
<keyword evidence="1" id="KW-0812">Transmembrane</keyword>
<proteinExistence type="predicted"/>
<dbReference type="AlphaFoldDB" id="A0AAV3UIW5"/>